<dbReference type="Proteomes" id="UP000580718">
    <property type="component" value="Unassembled WGS sequence"/>
</dbReference>
<gene>
    <name evidence="3" type="ORF">DMO24_08420</name>
    <name evidence="2" type="ORF">FHX36_000862</name>
</gene>
<sequence>MTTAHPPRRATAAAAVLALLVLAVLGGWATARPAAAETVQWSVGPRTGDAGARANYGFVLDPGAVVQDALVVTNQGQTPLTLGLYAADGFTTDTGQLDVLPTGAASTDLGSWIALPASSVQLAPGERVEVPFTLTVPADAAAGDHSGAIVTSLVSGSGTAGVSLDRRLGVRVHTLVSGDLTAGMQVGGLAVDYRPAAVPFAAGSAVVTFTLTNTGNTRVAADQVVRVSGPFGLGTRTLTATTPELLAGASVPVSLTVPDVPPVGRLTAEVALAPAAVGASDVTADPVLTSAAGPALSWTTLALLAAVVLVPLLVALRRRRRRLQQDLDAFLRTTPDPTDDAVEASR</sequence>
<evidence type="ECO:0000313" key="2">
    <source>
        <dbReference type="EMBL" id="MBB3675127.1"/>
    </source>
</evidence>
<dbReference type="RefSeq" id="WP_110551862.1">
    <property type="nucleotide sequence ID" value="NZ_JACIBU010000001.1"/>
</dbReference>
<evidence type="ECO:0000313" key="5">
    <source>
        <dbReference type="Proteomes" id="UP000580718"/>
    </source>
</evidence>
<reference evidence="3 4" key="1">
    <citation type="submission" date="2018-06" db="EMBL/GenBank/DDBJ databases">
        <title>Draft genome sequence of Modestobacter versicolor CP153-2.</title>
        <authorList>
            <person name="Gundlapally S.R."/>
        </authorList>
    </citation>
    <scope>NUCLEOTIDE SEQUENCE [LARGE SCALE GENOMIC DNA]</scope>
    <source>
        <strain evidence="3 4">CP153-2</strain>
    </source>
</reference>
<reference evidence="2 5" key="2">
    <citation type="submission" date="2020-08" db="EMBL/GenBank/DDBJ databases">
        <title>Sequencing the genomes of 1000 actinobacteria strains.</title>
        <authorList>
            <person name="Klenk H.-P."/>
        </authorList>
    </citation>
    <scope>NUCLEOTIDE SEQUENCE [LARGE SCALE GENOMIC DNA]</scope>
    <source>
        <strain evidence="2 5">DSM 16678</strain>
    </source>
</reference>
<evidence type="ECO:0000313" key="3">
    <source>
        <dbReference type="EMBL" id="PZA21809.1"/>
    </source>
</evidence>
<keyword evidence="1" id="KW-0812">Transmembrane</keyword>
<name>A0A323VAU7_9ACTN</name>
<feature type="transmembrane region" description="Helical" evidence="1">
    <location>
        <begin position="295"/>
        <end position="316"/>
    </location>
</feature>
<accession>A0A323VAU7</accession>
<dbReference type="AlphaFoldDB" id="A0A323VAU7"/>
<comment type="caution">
    <text evidence="3">The sequence shown here is derived from an EMBL/GenBank/DDBJ whole genome shotgun (WGS) entry which is preliminary data.</text>
</comment>
<dbReference type="EMBL" id="JACIBU010000001">
    <property type="protein sequence ID" value="MBB3675127.1"/>
    <property type="molecule type" value="Genomic_DNA"/>
</dbReference>
<dbReference type="EMBL" id="QKNV01000065">
    <property type="protein sequence ID" value="PZA21809.1"/>
    <property type="molecule type" value="Genomic_DNA"/>
</dbReference>
<dbReference type="OrthoDB" id="4336304at2"/>
<evidence type="ECO:0000256" key="1">
    <source>
        <dbReference type="SAM" id="Phobius"/>
    </source>
</evidence>
<evidence type="ECO:0000313" key="4">
    <source>
        <dbReference type="Proteomes" id="UP000247602"/>
    </source>
</evidence>
<protein>
    <submittedName>
        <fullName evidence="3">DUF916 domain-containing protein</fullName>
    </submittedName>
</protein>
<keyword evidence="4" id="KW-1185">Reference proteome</keyword>
<proteinExistence type="predicted"/>
<organism evidence="3 4">
    <name type="scientific">Modestobacter versicolor</name>
    <dbReference type="NCBI Taxonomy" id="429133"/>
    <lineage>
        <taxon>Bacteria</taxon>
        <taxon>Bacillati</taxon>
        <taxon>Actinomycetota</taxon>
        <taxon>Actinomycetes</taxon>
        <taxon>Geodermatophilales</taxon>
        <taxon>Geodermatophilaceae</taxon>
        <taxon>Modestobacter</taxon>
    </lineage>
</organism>
<keyword evidence="1" id="KW-1133">Transmembrane helix</keyword>
<keyword evidence="1" id="KW-0472">Membrane</keyword>
<dbReference type="Proteomes" id="UP000247602">
    <property type="component" value="Unassembled WGS sequence"/>
</dbReference>